<feature type="transmembrane region" description="Helical" evidence="5">
    <location>
        <begin position="129"/>
        <end position="150"/>
    </location>
</feature>
<feature type="transmembrane region" description="Helical" evidence="5">
    <location>
        <begin position="170"/>
        <end position="187"/>
    </location>
</feature>
<gene>
    <name evidence="7" type="ORF">JJB11_16865</name>
</gene>
<dbReference type="Pfam" id="PF04932">
    <property type="entry name" value="Wzy_C"/>
    <property type="match status" value="1"/>
</dbReference>
<dbReference type="EMBL" id="JAEPWM010000007">
    <property type="protein sequence ID" value="MBK6007773.1"/>
    <property type="molecule type" value="Genomic_DNA"/>
</dbReference>
<evidence type="ECO:0000256" key="3">
    <source>
        <dbReference type="ARBA" id="ARBA00022989"/>
    </source>
</evidence>
<dbReference type="RefSeq" id="WP_201173905.1">
    <property type="nucleotide sequence ID" value="NZ_JAEPWM010000007.1"/>
</dbReference>
<dbReference type="PANTHER" id="PTHR37422:SF13">
    <property type="entry name" value="LIPOPOLYSACCHARIDE BIOSYNTHESIS PROTEIN PA4999-RELATED"/>
    <property type="match status" value="1"/>
</dbReference>
<feature type="transmembrane region" description="Helical" evidence="5">
    <location>
        <begin position="105"/>
        <end position="122"/>
    </location>
</feature>
<dbReference type="InterPro" id="IPR051533">
    <property type="entry name" value="WaaL-like"/>
</dbReference>
<feature type="transmembrane region" description="Helical" evidence="5">
    <location>
        <begin position="194"/>
        <end position="212"/>
    </location>
</feature>
<feature type="domain" description="O-antigen ligase-related" evidence="6">
    <location>
        <begin position="203"/>
        <end position="368"/>
    </location>
</feature>
<name>A0A934WNN9_9BURK</name>
<feature type="transmembrane region" description="Helical" evidence="5">
    <location>
        <begin position="361"/>
        <end position="378"/>
    </location>
</feature>
<feature type="transmembrane region" description="Helical" evidence="5">
    <location>
        <begin position="248"/>
        <end position="267"/>
    </location>
</feature>
<keyword evidence="8" id="KW-1185">Reference proteome</keyword>
<dbReference type="PANTHER" id="PTHR37422">
    <property type="entry name" value="TEICHURONIC ACID BIOSYNTHESIS PROTEIN TUAE"/>
    <property type="match status" value="1"/>
</dbReference>
<sequence>MAITRDGRDAGQGERSGGLAPWLLCLAVLLAPAAGVHGEEMLQDTLKSAIVAFCALAAALAFFVDQRRHREPLRWHTVLWVPVLLLAHALGSMAWSHPYLAGVEAVRWFLFALMAWLALNTCTRERLPWLAWCAHGGAVIASVWAAWQFWGGLDLFPQGPQPASTFVNRNFFAEFTVCALPFGALLLARARTPWQVGGLSASLGFVLTALLMTGTRSALVAAALLVVVLGLAAWRCRKQLALAQWNTSLRLLAVAGLAGTVLVLGNVPTGNADIAGEGYGLTPITRGLHRAQSITPGDHSLNVRMGMWRATLRAIAAHPLAGLGAGAWENEIPRYEASGSQIETDYYVHDEFLQLVAEDGVVGWIALLALAAWLVGAARRTWRAQGELADADRPWRAVLLASLLALLVVSSIGFPWRLASTGALFALCMGALAASDARLATASRSWLRAIPWSPLASKLALAATTACLVLAVHITQQAQAAERDLVRAARLALAISRSGDPNDPRFAGARRQVLQLVRAGIAINPHYRKITPMVADEFARWGDWADAVWIWESVLASRPNVVVILTNVARGYDTLGRREQAMVALARARAIQPRAPAVRSLEVLMLARAGQEPAALAKAQASLAEGIADYDLVNTAFILAARAGAYAEARELLERRMRDWPESRARGLVQMGRLYDEGFHDPDRALAAFDAGLASASERERHALLASIPARYRTQLAPAAPAQTSASKR</sequence>
<evidence type="ECO:0000313" key="8">
    <source>
        <dbReference type="Proteomes" id="UP000630528"/>
    </source>
</evidence>
<dbReference type="InterPro" id="IPR007016">
    <property type="entry name" value="O-antigen_ligase-rel_domated"/>
</dbReference>
<feature type="transmembrane region" description="Helical" evidence="5">
    <location>
        <begin position="218"/>
        <end position="236"/>
    </location>
</feature>
<keyword evidence="4 5" id="KW-0472">Membrane</keyword>
<evidence type="ECO:0000256" key="1">
    <source>
        <dbReference type="ARBA" id="ARBA00004141"/>
    </source>
</evidence>
<comment type="subcellular location">
    <subcellularLocation>
        <location evidence="1">Membrane</location>
        <topology evidence="1">Multi-pass membrane protein</topology>
    </subcellularLocation>
</comment>
<comment type="caution">
    <text evidence="7">The sequence shown here is derived from an EMBL/GenBank/DDBJ whole genome shotgun (WGS) entry which is preliminary data.</text>
</comment>
<accession>A0A934WNN9</accession>
<dbReference type="InterPro" id="IPR011990">
    <property type="entry name" value="TPR-like_helical_dom_sf"/>
</dbReference>
<organism evidence="7 8">
    <name type="scientific">Ramlibacter ginsenosidimutans</name>
    <dbReference type="NCBI Taxonomy" id="502333"/>
    <lineage>
        <taxon>Bacteria</taxon>
        <taxon>Pseudomonadati</taxon>
        <taxon>Pseudomonadota</taxon>
        <taxon>Betaproteobacteria</taxon>
        <taxon>Burkholderiales</taxon>
        <taxon>Comamonadaceae</taxon>
        <taxon>Ramlibacter</taxon>
    </lineage>
</organism>
<feature type="transmembrane region" description="Helical" evidence="5">
    <location>
        <begin position="398"/>
        <end position="416"/>
    </location>
</feature>
<dbReference type="GO" id="GO:0016874">
    <property type="term" value="F:ligase activity"/>
    <property type="evidence" value="ECO:0007669"/>
    <property type="project" value="UniProtKB-KW"/>
</dbReference>
<keyword evidence="3 5" id="KW-1133">Transmembrane helix</keyword>
<dbReference type="GO" id="GO:0016020">
    <property type="term" value="C:membrane"/>
    <property type="evidence" value="ECO:0007669"/>
    <property type="project" value="UniProtKB-SubCell"/>
</dbReference>
<dbReference type="SUPFAM" id="SSF48452">
    <property type="entry name" value="TPR-like"/>
    <property type="match status" value="1"/>
</dbReference>
<keyword evidence="2 5" id="KW-0812">Transmembrane</keyword>
<reference evidence="7" key="1">
    <citation type="journal article" date="2012" name="J. Microbiol. Biotechnol.">
        <title>Ramlibacter ginsenosidimutans sp. nov., with ginsenoside-converting activity.</title>
        <authorList>
            <person name="Wang L."/>
            <person name="An D.S."/>
            <person name="Kim S.G."/>
            <person name="Jin F.X."/>
            <person name="Kim S.C."/>
            <person name="Lee S.T."/>
            <person name="Im W.T."/>
        </authorList>
    </citation>
    <scope>NUCLEOTIDE SEQUENCE</scope>
    <source>
        <strain evidence="7">KACC 17527</strain>
    </source>
</reference>
<protein>
    <submittedName>
        <fullName evidence="7">O-antigen ligase family protein</fullName>
    </submittedName>
</protein>
<keyword evidence="7" id="KW-0436">Ligase</keyword>
<evidence type="ECO:0000256" key="4">
    <source>
        <dbReference type="ARBA" id="ARBA00023136"/>
    </source>
</evidence>
<dbReference type="Gene3D" id="1.25.40.10">
    <property type="entry name" value="Tetratricopeptide repeat domain"/>
    <property type="match status" value="1"/>
</dbReference>
<evidence type="ECO:0000256" key="2">
    <source>
        <dbReference type="ARBA" id="ARBA00022692"/>
    </source>
</evidence>
<reference evidence="7" key="2">
    <citation type="submission" date="2021-01" db="EMBL/GenBank/DDBJ databases">
        <authorList>
            <person name="Kang M."/>
        </authorList>
    </citation>
    <scope>NUCLEOTIDE SEQUENCE</scope>
    <source>
        <strain evidence="7">KACC 17527</strain>
    </source>
</reference>
<dbReference type="Proteomes" id="UP000630528">
    <property type="component" value="Unassembled WGS sequence"/>
</dbReference>
<dbReference type="AlphaFoldDB" id="A0A934WNN9"/>
<proteinExistence type="predicted"/>
<evidence type="ECO:0000256" key="5">
    <source>
        <dbReference type="SAM" id="Phobius"/>
    </source>
</evidence>
<feature type="transmembrane region" description="Helical" evidence="5">
    <location>
        <begin position="77"/>
        <end position="99"/>
    </location>
</feature>
<evidence type="ECO:0000313" key="7">
    <source>
        <dbReference type="EMBL" id="MBK6007773.1"/>
    </source>
</evidence>
<evidence type="ECO:0000259" key="6">
    <source>
        <dbReference type="Pfam" id="PF04932"/>
    </source>
</evidence>
<feature type="transmembrane region" description="Helical" evidence="5">
    <location>
        <begin position="48"/>
        <end position="65"/>
    </location>
</feature>